<evidence type="ECO:0000313" key="3">
    <source>
        <dbReference type="Proteomes" id="UP000077069"/>
    </source>
</evidence>
<dbReference type="OrthoDB" id="65434at2759"/>
<reference evidence="2 3" key="1">
    <citation type="submission" date="2016-05" db="EMBL/GenBank/DDBJ databases">
        <title>Comparative analysis of secretome profiles of manganese(II)-oxidizing ascomycete fungi.</title>
        <authorList>
            <consortium name="DOE Joint Genome Institute"/>
            <person name="Zeiner C.A."/>
            <person name="Purvine S.O."/>
            <person name="Zink E.M."/>
            <person name="Wu S."/>
            <person name="Pasa-Tolic L."/>
            <person name="Chaput D.L."/>
            <person name="Haridas S."/>
            <person name="Grigoriev I.V."/>
            <person name="Santelli C.M."/>
            <person name="Hansel C.M."/>
        </authorList>
    </citation>
    <scope>NUCLEOTIDE SEQUENCE [LARGE SCALE GENOMIC DNA]</scope>
    <source>
        <strain evidence="2 3">AP3s5-JAC2a</strain>
    </source>
</reference>
<feature type="region of interest" description="Disordered" evidence="1">
    <location>
        <begin position="27"/>
        <end position="63"/>
    </location>
</feature>
<dbReference type="EMBL" id="KV441555">
    <property type="protein sequence ID" value="OAG02908.1"/>
    <property type="molecule type" value="Genomic_DNA"/>
</dbReference>
<dbReference type="InParanoid" id="A0A177C809"/>
<evidence type="ECO:0000256" key="1">
    <source>
        <dbReference type="SAM" id="MobiDB-lite"/>
    </source>
</evidence>
<proteinExistence type="predicted"/>
<evidence type="ECO:0000313" key="2">
    <source>
        <dbReference type="EMBL" id="OAG02908.1"/>
    </source>
</evidence>
<accession>A0A177C809</accession>
<dbReference type="GeneID" id="28771403"/>
<protein>
    <submittedName>
        <fullName evidence="2">Uncharacterized protein</fullName>
    </submittedName>
</protein>
<dbReference type="AlphaFoldDB" id="A0A177C809"/>
<sequence>MVESNSIQRGYEGYRTRIHARLPVSQSRQLRRTQYRKTDIQRHACKRAEKHSRLKHLHMSRRS</sequence>
<dbReference type="Proteomes" id="UP000077069">
    <property type="component" value="Unassembled WGS sequence"/>
</dbReference>
<gene>
    <name evidence="2" type="ORF">CC84DRAFT_937569</name>
</gene>
<feature type="compositionally biased region" description="Basic residues" evidence="1">
    <location>
        <begin position="43"/>
        <end position="63"/>
    </location>
</feature>
<organism evidence="2 3">
    <name type="scientific">Paraphaeosphaeria sporulosa</name>
    <dbReference type="NCBI Taxonomy" id="1460663"/>
    <lineage>
        <taxon>Eukaryota</taxon>
        <taxon>Fungi</taxon>
        <taxon>Dikarya</taxon>
        <taxon>Ascomycota</taxon>
        <taxon>Pezizomycotina</taxon>
        <taxon>Dothideomycetes</taxon>
        <taxon>Pleosporomycetidae</taxon>
        <taxon>Pleosporales</taxon>
        <taxon>Massarineae</taxon>
        <taxon>Didymosphaeriaceae</taxon>
        <taxon>Paraphaeosphaeria</taxon>
    </lineage>
</organism>
<dbReference type="RefSeq" id="XP_018033273.1">
    <property type="nucleotide sequence ID" value="XM_018187917.1"/>
</dbReference>
<keyword evidence="3" id="KW-1185">Reference proteome</keyword>
<name>A0A177C809_9PLEO</name>